<dbReference type="AlphaFoldDB" id="A0A840V828"/>
<name>A0A840V828_9BACT</name>
<dbReference type="InterPro" id="IPR009057">
    <property type="entry name" value="Homeodomain-like_sf"/>
</dbReference>
<dbReference type="PANTHER" id="PTHR46796">
    <property type="entry name" value="HTH-TYPE TRANSCRIPTIONAL ACTIVATOR RHAS-RELATED"/>
    <property type="match status" value="1"/>
</dbReference>
<feature type="domain" description="HTH araC/xylS-type" evidence="4">
    <location>
        <begin position="276"/>
        <end position="374"/>
    </location>
</feature>
<dbReference type="GO" id="GO:0003700">
    <property type="term" value="F:DNA-binding transcription factor activity"/>
    <property type="evidence" value="ECO:0007669"/>
    <property type="project" value="InterPro"/>
</dbReference>
<dbReference type="InterPro" id="IPR050204">
    <property type="entry name" value="AraC_XylS_family_regulators"/>
</dbReference>
<dbReference type="Pfam" id="PF13377">
    <property type="entry name" value="Peripla_BP_3"/>
    <property type="match status" value="1"/>
</dbReference>
<dbReference type="InterPro" id="IPR046335">
    <property type="entry name" value="LacI/GalR-like_sensor"/>
</dbReference>
<dbReference type="Gene3D" id="3.40.50.2300">
    <property type="match status" value="2"/>
</dbReference>
<keyword evidence="1" id="KW-0805">Transcription regulation</keyword>
<comment type="caution">
    <text evidence="5">The sequence shown here is derived from an EMBL/GenBank/DDBJ whole genome shotgun (WGS) entry which is preliminary data.</text>
</comment>
<dbReference type="RefSeq" id="WP_221285102.1">
    <property type="nucleotide sequence ID" value="NZ_JACHFD010000008.1"/>
</dbReference>
<dbReference type="SUPFAM" id="SSF53822">
    <property type="entry name" value="Periplasmic binding protein-like I"/>
    <property type="match status" value="1"/>
</dbReference>
<reference evidence="5 6" key="1">
    <citation type="submission" date="2020-08" db="EMBL/GenBank/DDBJ databases">
        <title>Genomic Encyclopedia of Type Strains, Phase IV (KMG-IV): sequencing the most valuable type-strain genomes for metagenomic binning, comparative biology and taxonomic classification.</title>
        <authorList>
            <person name="Goeker M."/>
        </authorList>
    </citation>
    <scope>NUCLEOTIDE SEQUENCE [LARGE SCALE GENOMIC DNA]</scope>
    <source>
        <strain evidence="5 6">YC6886</strain>
    </source>
</reference>
<evidence type="ECO:0000313" key="5">
    <source>
        <dbReference type="EMBL" id="MBB5351744.1"/>
    </source>
</evidence>
<dbReference type="SUPFAM" id="SSF46689">
    <property type="entry name" value="Homeodomain-like"/>
    <property type="match status" value="1"/>
</dbReference>
<evidence type="ECO:0000259" key="4">
    <source>
        <dbReference type="PROSITE" id="PS01124"/>
    </source>
</evidence>
<evidence type="ECO:0000256" key="1">
    <source>
        <dbReference type="ARBA" id="ARBA00023015"/>
    </source>
</evidence>
<keyword evidence="3" id="KW-0804">Transcription</keyword>
<dbReference type="GO" id="GO:0043565">
    <property type="term" value="F:sequence-specific DNA binding"/>
    <property type="evidence" value="ECO:0007669"/>
    <property type="project" value="InterPro"/>
</dbReference>
<dbReference type="SMART" id="SM00342">
    <property type="entry name" value="HTH_ARAC"/>
    <property type="match status" value="1"/>
</dbReference>
<dbReference type="Gene3D" id="1.10.10.60">
    <property type="entry name" value="Homeodomain-like"/>
    <property type="match status" value="1"/>
</dbReference>
<dbReference type="InterPro" id="IPR028082">
    <property type="entry name" value="Peripla_BP_I"/>
</dbReference>
<dbReference type="Pfam" id="PF12833">
    <property type="entry name" value="HTH_18"/>
    <property type="match status" value="1"/>
</dbReference>
<dbReference type="PROSITE" id="PS01124">
    <property type="entry name" value="HTH_ARAC_FAMILY_2"/>
    <property type="match status" value="1"/>
</dbReference>
<keyword evidence="6" id="KW-1185">Reference proteome</keyword>
<keyword evidence="2 5" id="KW-0238">DNA-binding</keyword>
<proteinExistence type="predicted"/>
<evidence type="ECO:0000313" key="6">
    <source>
        <dbReference type="Proteomes" id="UP000557717"/>
    </source>
</evidence>
<dbReference type="Proteomes" id="UP000557717">
    <property type="component" value="Unassembled WGS sequence"/>
</dbReference>
<evidence type="ECO:0000256" key="3">
    <source>
        <dbReference type="ARBA" id="ARBA00023163"/>
    </source>
</evidence>
<protein>
    <submittedName>
        <fullName evidence="5">AraC-like DNA-binding protein</fullName>
    </submittedName>
</protein>
<dbReference type="InterPro" id="IPR018060">
    <property type="entry name" value="HTH_AraC"/>
</dbReference>
<gene>
    <name evidence="5" type="ORF">HNR46_001983</name>
</gene>
<dbReference type="PANTHER" id="PTHR46796:SF6">
    <property type="entry name" value="ARAC SUBFAMILY"/>
    <property type="match status" value="1"/>
</dbReference>
<dbReference type="EMBL" id="JACHFD010000008">
    <property type="protein sequence ID" value="MBB5351744.1"/>
    <property type="molecule type" value="Genomic_DNA"/>
</dbReference>
<sequence>MRLAVVVSDAHLGSRREFCDAVRDAASGEPGVRVYELTPKSWRHLRGGGLEPLDGIIAWVGSNDEEMVDVWRSGIPVVHCGRGFEGRVPTIRADGGDELLGRFLEEFGAEAVAIVTSREADASHLRGPHFEKFSAVFSGVRIDPSLEKEALWSLAEEPELDAFLRSLPKPCLIQGVHDEMAVMIWKRSVMLGFQVPAEVAVCGWGDHAVGQAAAAGLSTVRMDVRRLGDEAVQYLMAHLRGRRLLDEAMEVRIPGLVSVIERRSTGGRMTPLREFAEIRRWLKAYPDGGVTVEAMIASSSIPRVRFYQAFMATFGTSPGKAIRHSKLAKAKRLLQSHELSMAEISNRCGFSAEGDFAKFFKREVGWGPAEWRRENSEIC</sequence>
<evidence type="ECO:0000256" key="2">
    <source>
        <dbReference type="ARBA" id="ARBA00023125"/>
    </source>
</evidence>
<organism evidence="5 6">
    <name type="scientific">Haloferula luteola</name>
    <dbReference type="NCBI Taxonomy" id="595692"/>
    <lineage>
        <taxon>Bacteria</taxon>
        <taxon>Pseudomonadati</taxon>
        <taxon>Verrucomicrobiota</taxon>
        <taxon>Verrucomicrobiia</taxon>
        <taxon>Verrucomicrobiales</taxon>
        <taxon>Verrucomicrobiaceae</taxon>
        <taxon>Haloferula</taxon>
    </lineage>
</organism>
<accession>A0A840V828</accession>